<dbReference type="Proteomes" id="UP000435910">
    <property type="component" value="Unassembled WGS sequence"/>
</dbReference>
<sequence length="45" mass="5132">MWFNKDLIAGLIILKYFYIIALSIHCRRHILCIKAAAVSSAPKTK</sequence>
<evidence type="ECO:0000256" key="1">
    <source>
        <dbReference type="SAM" id="Phobius"/>
    </source>
</evidence>
<evidence type="ECO:0000313" key="2">
    <source>
        <dbReference type="EMBL" id="TWL30654.1"/>
    </source>
</evidence>
<feature type="transmembrane region" description="Helical" evidence="1">
    <location>
        <begin position="6"/>
        <end position="24"/>
    </location>
</feature>
<reference evidence="2 3" key="1">
    <citation type="submission" date="2019-06" db="EMBL/GenBank/DDBJ databases">
        <title>Genome sequence analysis of &gt;100 Bacillus licheniformis strains suggests intrinsic resistance to this species.</title>
        <authorList>
            <person name="Wels M."/>
            <person name="Siezen R.J."/>
            <person name="Johansen E."/>
            <person name="Stuer-Lauridsen B."/>
            <person name="Bjerre K."/>
            <person name="Nielsen B.K.K."/>
        </authorList>
    </citation>
    <scope>NUCLEOTIDE SEQUENCE [LARGE SCALE GENOMIC DNA]</scope>
    <source>
        <strain evidence="2 3">BAC-16736</strain>
    </source>
</reference>
<keyword evidence="1" id="KW-1133">Transmembrane helix</keyword>
<accession>A0A8B5YF74</accession>
<evidence type="ECO:0000313" key="3">
    <source>
        <dbReference type="Proteomes" id="UP000435910"/>
    </source>
</evidence>
<dbReference type="EMBL" id="NILC01000014">
    <property type="protein sequence ID" value="TWL30654.1"/>
    <property type="molecule type" value="Genomic_DNA"/>
</dbReference>
<gene>
    <name evidence="2" type="ORF">CHCC16736_1688</name>
</gene>
<proteinExistence type="predicted"/>
<keyword evidence="1" id="KW-0472">Membrane</keyword>
<name>A0A8B5YF74_BACLI</name>
<protein>
    <submittedName>
        <fullName evidence="2">Uncharacterized protein</fullName>
    </submittedName>
</protein>
<dbReference type="AlphaFoldDB" id="A0A8B5YF74"/>
<keyword evidence="1" id="KW-0812">Transmembrane</keyword>
<organism evidence="2 3">
    <name type="scientific">Bacillus licheniformis</name>
    <dbReference type="NCBI Taxonomy" id="1402"/>
    <lineage>
        <taxon>Bacteria</taxon>
        <taxon>Bacillati</taxon>
        <taxon>Bacillota</taxon>
        <taxon>Bacilli</taxon>
        <taxon>Bacillales</taxon>
        <taxon>Bacillaceae</taxon>
        <taxon>Bacillus</taxon>
    </lineage>
</organism>
<comment type="caution">
    <text evidence="2">The sequence shown here is derived from an EMBL/GenBank/DDBJ whole genome shotgun (WGS) entry which is preliminary data.</text>
</comment>